<keyword evidence="10" id="KW-1185">Reference proteome</keyword>
<dbReference type="AlphaFoldDB" id="U5EJ44"/>
<comment type="catalytic activity">
    <reaction evidence="7">
        <text>3'-dephospho-CoA + ATP = ADP + CoA + H(+)</text>
        <dbReference type="Rhea" id="RHEA:18245"/>
        <dbReference type="ChEBI" id="CHEBI:15378"/>
        <dbReference type="ChEBI" id="CHEBI:30616"/>
        <dbReference type="ChEBI" id="CHEBI:57287"/>
        <dbReference type="ChEBI" id="CHEBI:57328"/>
        <dbReference type="ChEBI" id="CHEBI:456216"/>
        <dbReference type="EC" id="2.7.1.24"/>
    </reaction>
</comment>
<dbReference type="EC" id="2.7.1.24" evidence="7 8"/>
<comment type="function">
    <text evidence="7">Catalyzes the phosphorylation of the 3'-hydroxyl group of dephosphocoenzyme A to form coenzyme A.</text>
</comment>
<dbReference type="Pfam" id="PF01121">
    <property type="entry name" value="CoaE"/>
    <property type="match status" value="1"/>
</dbReference>
<dbReference type="PANTHER" id="PTHR10695">
    <property type="entry name" value="DEPHOSPHO-COA KINASE-RELATED"/>
    <property type="match status" value="1"/>
</dbReference>
<comment type="similarity">
    <text evidence="7">Belongs to the CoaE family.</text>
</comment>
<dbReference type="SUPFAM" id="SSF52540">
    <property type="entry name" value="P-loop containing nucleoside triphosphate hydrolases"/>
    <property type="match status" value="1"/>
</dbReference>
<comment type="similarity">
    <text evidence="2">In the C-terminal section; belongs to the UPF0157 (GrpB) family.</text>
</comment>
<comment type="caution">
    <text evidence="9">The sequence shown here is derived from an EMBL/GenBank/DDBJ whole genome shotgun (WGS) entry which is preliminary data.</text>
</comment>
<evidence type="ECO:0000256" key="5">
    <source>
        <dbReference type="ARBA" id="ARBA00022840"/>
    </source>
</evidence>
<dbReference type="GO" id="GO:0005737">
    <property type="term" value="C:cytoplasm"/>
    <property type="evidence" value="ECO:0007669"/>
    <property type="project" value="UniProtKB-SubCell"/>
</dbReference>
<dbReference type="Proteomes" id="UP000017048">
    <property type="component" value="Unassembled WGS sequence"/>
</dbReference>
<proteinExistence type="inferred from homology"/>
<feature type="binding site" evidence="7">
    <location>
        <begin position="33"/>
        <end position="38"/>
    </location>
    <ligand>
        <name>ATP</name>
        <dbReference type="ChEBI" id="CHEBI:30616"/>
    </ligand>
</feature>
<protein>
    <recommendedName>
        <fullName evidence="7 8">Dephospho-CoA kinase</fullName>
        <ecNumber evidence="7 8">2.7.1.24</ecNumber>
    </recommendedName>
    <alternativeName>
        <fullName evidence="7">Dephosphocoenzyme A kinase</fullName>
    </alternativeName>
</protein>
<comment type="pathway">
    <text evidence="7">Cofactor biosynthesis; coenzyme A biosynthesis; CoA from (R)-pantothenate: step 5/5.</text>
</comment>
<name>U5EJ44_NOCAS</name>
<keyword evidence="7 9" id="KW-0418">Kinase</keyword>
<dbReference type="UniPathway" id="UPA00241">
    <property type="reaction ID" value="UER00356"/>
</dbReference>
<dbReference type="GO" id="GO:0005524">
    <property type="term" value="F:ATP binding"/>
    <property type="evidence" value="ECO:0007669"/>
    <property type="project" value="UniProtKB-UniRule"/>
</dbReference>
<dbReference type="InterPro" id="IPR043519">
    <property type="entry name" value="NT_sf"/>
</dbReference>
<dbReference type="NCBIfam" id="TIGR00152">
    <property type="entry name" value="dephospho-CoA kinase"/>
    <property type="match status" value="1"/>
</dbReference>
<dbReference type="PROSITE" id="PS51219">
    <property type="entry name" value="DPCK"/>
    <property type="match status" value="1"/>
</dbReference>
<evidence type="ECO:0000256" key="1">
    <source>
        <dbReference type="ARBA" id="ARBA00008826"/>
    </source>
</evidence>
<dbReference type="GO" id="GO:0004140">
    <property type="term" value="F:dephospho-CoA kinase activity"/>
    <property type="evidence" value="ECO:0007669"/>
    <property type="project" value="UniProtKB-UniRule"/>
</dbReference>
<dbReference type="SUPFAM" id="SSF81301">
    <property type="entry name" value="Nucleotidyltransferase"/>
    <property type="match status" value="1"/>
</dbReference>
<keyword evidence="3 7" id="KW-0963">Cytoplasm</keyword>
<evidence type="ECO:0000256" key="2">
    <source>
        <dbReference type="ARBA" id="ARBA00011058"/>
    </source>
</evidence>
<comment type="similarity">
    <text evidence="1">In the N-terminal section; belongs to the CoaE family.</text>
</comment>
<dbReference type="Gene3D" id="3.40.50.300">
    <property type="entry name" value="P-loop containing nucleotide triphosphate hydrolases"/>
    <property type="match status" value="1"/>
</dbReference>
<dbReference type="InterPro" id="IPR027417">
    <property type="entry name" value="P-loop_NTPase"/>
</dbReference>
<dbReference type="eggNOG" id="COG0237">
    <property type="taxonomic scope" value="Bacteria"/>
</dbReference>
<accession>U5EJ44</accession>
<dbReference type="Gene3D" id="3.30.460.10">
    <property type="entry name" value="Beta Polymerase, domain 2"/>
    <property type="match status" value="1"/>
</dbReference>
<dbReference type="EMBL" id="BAFO02000026">
    <property type="protein sequence ID" value="GAD85134.1"/>
    <property type="molecule type" value="Genomic_DNA"/>
</dbReference>
<dbReference type="STRING" id="1824.SAMN05444423_110113"/>
<keyword evidence="7" id="KW-0808">Transferase</keyword>
<evidence type="ECO:0000256" key="3">
    <source>
        <dbReference type="ARBA" id="ARBA00022490"/>
    </source>
</evidence>
<dbReference type="GO" id="GO:0015937">
    <property type="term" value="P:coenzyme A biosynthetic process"/>
    <property type="evidence" value="ECO:0007669"/>
    <property type="project" value="UniProtKB-UniRule"/>
</dbReference>
<sequence>MGVSEESDGVPPGAAASARLGAMLRIGLTGGMGAGKSTVARTLVELGAVLIDSDAIAREVVAPGTPGLAALVEAFGPDILAADGSLDRPALAAVAFADDVSRGKLNAITHPLVGARTAELIGAAPADAIVVQDIPLLVENGLAPLMQLVLVVGAEVETRLRRLVEHRGVAEADARTRIAAQATDEQRHAVADVWLDNNGAPEVVEAQVRALWEQRLVPFERNQREGVRSRADYRLVPADPEWPAQARRIIARLHLLCGASAVRIDHVGSTAVPGLAAKDVIDIQVTVADMTTAESLADALTGAGFPLAAAVTHDNPKPTPGDPAGTDLSRWGKRLHGNADPARPANIHLRVQDSPGQRFALDLRDWLRAGDEARAAYLAVKREAEQAAADKAGDAAGEAYYAVKEPWFDAVYPEVTAWAHARG</sequence>
<evidence type="ECO:0000256" key="4">
    <source>
        <dbReference type="ARBA" id="ARBA00022741"/>
    </source>
</evidence>
<reference evidence="9 10" key="1">
    <citation type="journal article" date="2014" name="BMC Genomics">
        <title>Genome based analysis of type-I polyketide synthase and nonribosomal peptide synthetase gene clusters in seven strains of five representative Nocardia species.</title>
        <authorList>
            <person name="Komaki H."/>
            <person name="Ichikawa N."/>
            <person name="Hosoyama A."/>
            <person name="Takahashi-Nakaguchi A."/>
            <person name="Matsuzawa T."/>
            <person name="Suzuki K."/>
            <person name="Fujita N."/>
            <person name="Gonoi T."/>
        </authorList>
    </citation>
    <scope>NUCLEOTIDE SEQUENCE [LARGE SCALE GENOMIC DNA]</scope>
    <source>
        <strain evidence="9 10">NBRC 15531</strain>
    </source>
</reference>
<evidence type="ECO:0000313" key="10">
    <source>
        <dbReference type="Proteomes" id="UP000017048"/>
    </source>
</evidence>
<evidence type="ECO:0000256" key="6">
    <source>
        <dbReference type="ARBA" id="ARBA00022993"/>
    </source>
</evidence>
<dbReference type="HAMAP" id="MF_00376">
    <property type="entry name" value="Dephospho_CoA_kinase"/>
    <property type="match status" value="1"/>
</dbReference>
<dbReference type="PANTHER" id="PTHR10695:SF46">
    <property type="entry name" value="BIFUNCTIONAL COENZYME A SYNTHASE-RELATED"/>
    <property type="match status" value="1"/>
</dbReference>
<evidence type="ECO:0000256" key="7">
    <source>
        <dbReference type="HAMAP-Rule" id="MF_00376"/>
    </source>
</evidence>
<keyword evidence="5 7" id="KW-0067">ATP-binding</keyword>
<dbReference type="CDD" id="cd02022">
    <property type="entry name" value="DPCK"/>
    <property type="match status" value="1"/>
</dbReference>
<keyword evidence="6 7" id="KW-0173">Coenzyme A biosynthesis</keyword>
<keyword evidence="4 7" id="KW-0547">Nucleotide-binding</keyword>
<dbReference type="InterPro" id="IPR007344">
    <property type="entry name" value="GrpB/CoaE"/>
</dbReference>
<dbReference type="InterPro" id="IPR001977">
    <property type="entry name" value="Depp_CoAkinase"/>
</dbReference>
<comment type="subcellular location">
    <subcellularLocation>
        <location evidence="7">Cytoplasm</location>
    </subcellularLocation>
</comment>
<evidence type="ECO:0000313" key="9">
    <source>
        <dbReference type="EMBL" id="GAD85134.1"/>
    </source>
</evidence>
<organism evidence="9 10">
    <name type="scientific">Nocardia asteroides NBRC 15531</name>
    <dbReference type="NCBI Taxonomy" id="1110697"/>
    <lineage>
        <taxon>Bacteria</taxon>
        <taxon>Bacillati</taxon>
        <taxon>Actinomycetota</taxon>
        <taxon>Actinomycetes</taxon>
        <taxon>Mycobacteriales</taxon>
        <taxon>Nocardiaceae</taxon>
        <taxon>Nocardia</taxon>
    </lineage>
</organism>
<gene>
    <name evidence="7 9" type="primary">coaE</name>
    <name evidence="9" type="ORF">NCAST_26_01120</name>
</gene>
<evidence type="ECO:0000256" key="8">
    <source>
        <dbReference type="NCBIfam" id="TIGR00152"/>
    </source>
</evidence>
<dbReference type="Pfam" id="PF04229">
    <property type="entry name" value="GrpB"/>
    <property type="match status" value="1"/>
</dbReference>
<dbReference type="NCBIfam" id="NF002879">
    <property type="entry name" value="PRK03333.1"/>
    <property type="match status" value="1"/>
</dbReference>